<accession>A0ABS6SJK1</accession>
<dbReference type="GO" id="GO:0016787">
    <property type="term" value="F:hydrolase activity"/>
    <property type="evidence" value="ECO:0007669"/>
    <property type="project" value="UniProtKB-KW"/>
</dbReference>
<keyword evidence="3" id="KW-0443">Lipid metabolism</keyword>
<evidence type="ECO:0000256" key="3">
    <source>
        <dbReference type="ARBA" id="ARBA00023098"/>
    </source>
</evidence>
<name>A0ABS6SJK1_9SPHN</name>
<evidence type="ECO:0000313" key="5">
    <source>
        <dbReference type="Proteomes" id="UP000699975"/>
    </source>
</evidence>
<evidence type="ECO:0000313" key="4">
    <source>
        <dbReference type="EMBL" id="MBV7265181.1"/>
    </source>
</evidence>
<evidence type="ECO:0000256" key="1">
    <source>
        <dbReference type="ARBA" id="ARBA00022801"/>
    </source>
</evidence>
<evidence type="ECO:0000256" key="2">
    <source>
        <dbReference type="ARBA" id="ARBA00022963"/>
    </source>
</evidence>
<protein>
    <submittedName>
        <fullName evidence="4">Dienelactone hydrolase family protein</fullName>
    </submittedName>
</protein>
<dbReference type="Proteomes" id="UP000699975">
    <property type="component" value="Unassembled WGS sequence"/>
</dbReference>
<reference evidence="4 5" key="1">
    <citation type="submission" date="2021-04" db="EMBL/GenBank/DDBJ databases">
        <authorList>
            <person name="Pira H."/>
            <person name="Risdian C."/>
            <person name="Wink J."/>
        </authorList>
    </citation>
    <scope>NUCLEOTIDE SEQUENCE [LARGE SCALE GENOMIC DNA]</scope>
    <source>
        <strain evidence="4 5">WH131</strain>
    </source>
</reference>
<keyword evidence="2" id="KW-0442">Lipid degradation</keyword>
<dbReference type="EMBL" id="JAGSPB010000001">
    <property type="protein sequence ID" value="MBV7265181.1"/>
    <property type="molecule type" value="Genomic_DNA"/>
</dbReference>
<dbReference type="Pfam" id="PF03403">
    <property type="entry name" value="PAF-AH_p_II"/>
    <property type="match status" value="1"/>
</dbReference>
<proteinExistence type="predicted"/>
<dbReference type="PANTHER" id="PTHR10272:SF0">
    <property type="entry name" value="PLATELET-ACTIVATING FACTOR ACETYLHYDROLASE"/>
    <property type="match status" value="1"/>
</dbReference>
<keyword evidence="5" id="KW-1185">Reference proteome</keyword>
<keyword evidence="1 4" id="KW-0378">Hydrolase</keyword>
<comment type="caution">
    <text evidence="4">The sequence shown here is derived from an EMBL/GenBank/DDBJ whole genome shotgun (WGS) entry which is preliminary data.</text>
</comment>
<organism evidence="4 5">
    <name type="scientific">Erythrobacter ani</name>
    <dbReference type="NCBI Taxonomy" id="2827235"/>
    <lineage>
        <taxon>Bacteria</taxon>
        <taxon>Pseudomonadati</taxon>
        <taxon>Pseudomonadota</taxon>
        <taxon>Alphaproteobacteria</taxon>
        <taxon>Sphingomonadales</taxon>
        <taxon>Erythrobacteraceae</taxon>
        <taxon>Erythrobacter/Porphyrobacter group</taxon>
        <taxon>Erythrobacter</taxon>
    </lineage>
</organism>
<gene>
    <name evidence="4" type="ORF">KCG45_03255</name>
</gene>
<dbReference type="RefSeq" id="WP_218315672.1">
    <property type="nucleotide sequence ID" value="NZ_JAGSPB010000001.1"/>
</dbReference>
<dbReference type="PANTHER" id="PTHR10272">
    <property type="entry name" value="PLATELET-ACTIVATING FACTOR ACETYLHYDROLASE"/>
    <property type="match status" value="1"/>
</dbReference>
<sequence length="340" mass="37043">MTFEYEGRAHPDAPALRAEQFGGKLPLVIMSHGFNGWSTQFSTLAEHIASRGYVVASIDHADRKLEGATDFIHSFANVLASRSLDQRQVISQILSSADANQTGPYALIDTDRIGLIGYSMGGYGAIATAGGDYDYESGTFDTVPDAALEPVRASASEDAGIDALIAFAPWGGAPDNRVWSADTLAQVTAPVLIVAGNQDDVSGFDNGISWIFDSMTGTDRRMLVFREARHNIVGNAFQQSTDVPFQAIEFVNEPVWRQDRINGINQHFVAAFLDLHLKGDAAKAAYLDVPTQNSNDSQWETSFGEQLNGKLAGDDEPEHWRGFQRRWALGLDMYSTMAGE</sequence>